<evidence type="ECO:0000313" key="10">
    <source>
        <dbReference type="Proteomes" id="UP001595699"/>
    </source>
</evidence>
<dbReference type="Proteomes" id="UP001595699">
    <property type="component" value="Unassembled WGS sequence"/>
</dbReference>
<evidence type="ECO:0000256" key="1">
    <source>
        <dbReference type="ARBA" id="ARBA00012513"/>
    </source>
</evidence>
<dbReference type="SUPFAM" id="SSF56112">
    <property type="entry name" value="Protein kinase-like (PK-like)"/>
    <property type="match status" value="1"/>
</dbReference>
<keyword evidence="2" id="KW-0723">Serine/threonine-protein kinase</keyword>
<protein>
    <recommendedName>
        <fullName evidence="1">non-specific serine/threonine protein kinase</fullName>
        <ecNumber evidence="1">2.7.11.1</ecNumber>
    </recommendedName>
</protein>
<dbReference type="PANTHER" id="PTHR43289:SF6">
    <property type="entry name" value="SERINE_THREONINE-PROTEIN KINASE NEKL-3"/>
    <property type="match status" value="1"/>
</dbReference>
<evidence type="ECO:0000256" key="2">
    <source>
        <dbReference type="ARBA" id="ARBA00022527"/>
    </source>
</evidence>
<evidence type="ECO:0000313" key="9">
    <source>
        <dbReference type="EMBL" id="MFC3766052.1"/>
    </source>
</evidence>
<evidence type="ECO:0000256" key="7">
    <source>
        <dbReference type="SAM" id="Phobius"/>
    </source>
</evidence>
<keyword evidence="7" id="KW-1133">Transmembrane helix</keyword>
<keyword evidence="6" id="KW-0067">ATP-binding</keyword>
<evidence type="ECO:0000256" key="5">
    <source>
        <dbReference type="ARBA" id="ARBA00022777"/>
    </source>
</evidence>
<dbReference type="PROSITE" id="PS50011">
    <property type="entry name" value="PROTEIN_KINASE_DOM"/>
    <property type="match status" value="1"/>
</dbReference>
<keyword evidence="10" id="KW-1185">Reference proteome</keyword>
<dbReference type="SMART" id="SM00220">
    <property type="entry name" value="S_TKc"/>
    <property type="match status" value="1"/>
</dbReference>
<evidence type="ECO:0000259" key="8">
    <source>
        <dbReference type="PROSITE" id="PS50011"/>
    </source>
</evidence>
<comment type="caution">
    <text evidence="9">The sequence shown here is derived from an EMBL/GenBank/DDBJ whole genome shotgun (WGS) entry which is preliminary data.</text>
</comment>
<dbReference type="EC" id="2.7.11.1" evidence="1"/>
<organism evidence="9 10">
    <name type="scientific">Tenggerimyces flavus</name>
    <dbReference type="NCBI Taxonomy" id="1708749"/>
    <lineage>
        <taxon>Bacteria</taxon>
        <taxon>Bacillati</taxon>
        <taxon>Actinomycetota</taxon>
        <taxon>Actinomycetes</taxon>
        <taxon>Propionibacteriales</taxon>
        <taxon>Nocardioidaceae</taxon>
        <taxon>Tenggerimyces</taxon>
    </lineage>
</organism>
<dbReference type="GO" id="GO:0004674">
    <property type="term" value="F:protein serine/threonine kinase activity"/>
    <property type="evidence" value="ECO:0007669"/>
    <property type="project" value="UniProtKB-EC"/>
</dbReference>
<accession>A0ABV7YLX8</accession>
<dbReference type="PANTHER" id="PTHR43289">
    <property type="entry name" value="MITOGEN-ACTIVATED PROTEIN KINASE KINASE KINASE 20-RELATED"/>
    <property type="match status" value="1"/>
</dbReference>
<dbReference type="Pfam" id="PF00069">
    <property type="entry name" value="Pkinase"/>
    <property type="match status" value="1"/>
</dbReference>
<dbReference type="Gene3D" id="1.10.510.10">
    <property type="entry name" value="Transferase(Phosphotransferase) domain 1"/>
    <property type="match status" value="1"/>
</dbReference>
<evidence type="ECO:0000256" key="6">
    <source>
        <dbReference type="ARBA" id="ARBA00022840"/>
    </source>
</evidence>
<feature type="transmembrane region" description="Helical" evidence="7">
    <location>
        <begin position="319"/>
        <end position="343"/>
    </location>
</feature>
<keyword evidence="3 9" id="KW-0808">Transferase</keyword>
<keyword evidence="7" id="KW-0472">Membrane</keyword>
<keyword evidence="5 9" id="KW-0418">Kinase</keyword>
<gene>
    <name evidence="9" type="ORF">ACFOUW_34825</name>
</gene>
<reference evidence="10" key="1">
    <citation type="journal article" date="2019" name="Int. J. Syst. Evol. Microbiol.">
        <title>The Global Catalogue of Microorganisms (GCM) 10K type strain sequencing project: providing services to taxonomists for standard genome sequencing and annotation.</title>
        <authorList>
            <consortium name="The Broad Institute Genomics Platform"/>
            <consortium name="The Broad Institute Genome Sequencing Center for Infectious Disease"/>
            <person name="Wu L."/>
            <person name="Ma J."/>
        </authorList>
    </citation>
    <scope>NUCLEOTIDE SEQUENCE [LARGE SCALE GENOMIC DNA]</scope>
    <source>
        <strain evidence="10">CGMCC 4.7241</strain>
    </source>
</reference>
<keyword evidence="7" id="KW-0812">Transmembrane</keyword>
<feature type="domain" description="Protein kinase" evidence="8">
    <location>
        <begin position="23"/>
        <end position="290"/>
    </location>
</feature>
<dbReference type="CDD" id="cd14014">
    <property type="entry name" value="STKc_PknB_like"/>
    <property type="match status" value="1"/>
</dbReference>
<evidence type="ECO:0000256" key="4">
    <source>
        <dbReference type="ARBA" id="ARBA00022741"/>
    </source>
</evidence>
<keyword evidence="4" id="KW-0547">Nucleotide-binding</keyword>
<dbReference type="InterPro" id="IPR000719">
    <property type="entry name" value="Prot_kinase_dom"/>
</dbReference>
<sequence length="466" mass="48752">MRSTRLATVHSAGVLPTTGAISEAALALRGYGPAAQVYDLTGPDGEGTAVVKVYSQAPDPTTEAAFQGEQSAVAELPTAPSIVRANAVARWPDGRWGLVMDRCDRSLAELVAAGPLPIHEILGIAEAVALVLADAHRAGLAHGGLTPSNVLIGAGGRVMLSDFGLVLRRHFPRNLRVDAAYAAPERLSGGSLGPPSDLYGLGCLLHACLTGRPPFPPLRGEPLDQHVRRVIGVPAPPLVRTDAPPGLGPLVAQLLEKDPARRPGDATAVAELLTRWRNAPPSRPVRHEFDDFLGAVLDRPQAVLTVPPPVRKGAARLRYAPVAIAFAGAIVAGAAAAFVPVAIGPPPSEATSPLPVLPTSTTVAPKVKPAVPSPTVRPTTGVGGVTVVDRRTTVRLSWNRLGKYDYAVVVAEQGRKSPDVHFVQRNTSIDLPVDPALSYCFQVQATDGRHVLVSQPHPIRGATCHG</sequence>
<evidence type="ECO:0000256" key="3">
    <source>
        <dbReference type="ARBA" id="ARBA00022679"/>
    </source>
</evidence>
<name>A0ABV7YLX8_9ACTN</name>
<dbReference type="InterPro" id="IPR011009">
    <property type="entry name" value="Kinase-like_dom_sf"/>
</dbReference>
<proteinExistence type="predicted"/>
<dbReference type="RefSeq" id="WP_205121722.1">
    <property type="nucleotide sequence ID" value="NZ_JAFBCM010000001.1"/>
</dbReference>
<dbReference type="EMBL" id="JBHRZH010000047">
    <property type="protein sequence ID" value="MFC3766052.1"/>
    <property type="molecule type" value="Genomic_DNA"/>
</dbReference>